<dbReference type="PROSITE" id="PS50405">
    <property type="entry name" value="GST_CTER"/>
    <property type="match status" value="1"/>
</dbReference>
<dbReference type="InterPro" id="IPR010987">
    <property type="entry name" value="Glutathione-S-Trfase_C-like"/>
</dbReference>
<name>A0ABY8G0E8_9SPHN</name>
<dbReference type="InterPro" id="IPR040079">
    <property type="entry name" value="Glutathione_S-Trfase"/>
</dbReference>
<dbReference type="PANTHER" id="PTHR44051:SF8">
    <property type="entry name" value="GLUTATHIONE S-TRANSFERASE GSTA"/>
    <property type="match status" value="1"/>
</dbReference>
<dbReference type="RefSeq" id="WP_278016411.1">
    <property type="nucleotide sequence ID" value="NZ_CP121106.1"/>
</dbReference>
<dbReference type="InterPro" id="IPR036249">
    <property type="entry name" value="Thioredoxin-like_sf"/>
</dbReference>
<evidence type="ECO:0000313" key="3">
    <source>
        <dbReference type="EMBL" id="WFL77719.1"/>
    </source>
</evidence>
<evidence type="ECO:0000313" key="4">
    <source>
        <dbReference type="Proteomes" id="UP001215827"/>
    </source>
</evidence>
<dbReference type="Pfam" id="PF00043">
    <property type="entry name" value="GST_C"/>
    <property type="match status" value="1"/>
</dbReference>
<dbReference type="PROSITE" id="PS50404">
    <property type="entry name" value="GST_NTER"/>
    <property type="match status" value="1"/>
</dbReference>
<feature type="domain" description="GST N-terminal" evidence="1">
    <location>
        <begin position="1"/>
        <end position="81"/>
    </location>
</feature>
<dbReference type="Gene3D" id="1.20.1050.10">
    <property type="match status" value="1"/>
</dbReference>
<dbReference type="Gene3D" id="3.40.30.10">
    <property type="entry name" value="Glutaredoxin"/>
    <property type="match status" value="1"/>
</dbReference>
<dbReference type="CDD" id="cd03057">
    <property type="entry name" value="GST_N_Beta"/>
    <property type="match status" value="1"/>
</dbReference>
<dbReference type="SUPFAM" id="SSF47616">
    <property type="entry name" value="GST C-terminal domain-like"/>
    <property type="match status" value="1"/>
</dbReference>
<dbReference type="InterPro" id="IPR004046">
    <property type="entry name" value="GST_C"/>
</dbReference>
<feature type="domain" description="GST C-terminal" evidence="2">
    <location>
        <begin position="87"/>
        <end position="205"/>
    </location>
</feature>
<dbReference type="InterPro" id="IPR036282">
    <property type="entry name" value="Glutathione-S-Trfase_C_sf"/>
</dbReference>
<organism evidence="3 4">
    <name type="scientific">Altererythrobacter arenosus</name>
    <dbReference type="NCBI Taxonomy" id="3032592"/>
    <lineage>
        <taxon>Bacteria</taxon>
        <taxon>Pseudomonadati</taxon>
        <taxon>Pseudomonadota</taxon>
        <taxon>Alphaproteobacteria</taxon>
        <taxon>Sphingomonadales</taxon>
        <taxon>Erythrobacteraceae</taxon>
        <taxon>Altererythrobacter</taxon>
    </lineage>
</organism>
<sequence>MKLYYLQGACSFAVHTALNEIGAEFEIEKVDKDSKKTEAGADFREINPLGYVPALELDDGNILIEAPAILQYLADANPEAGLAPANATLERTRLQQYLNFTASEFHKAFAPFFSGKEMSVEEREAAVAKVAVRLDYIESLLADGREYLLGSNFTVADTYTYTVATWTGPTRIGLDRWPAVKAYVARISSRPSVRNAMVAEGLTSS</sequence>
<keyword evidence="4" id="KW-1185">Reference proteome</keyword>
<protein>
    <submittedName>
        <fullName evidence="3">Glutathione binding-like protein</fullName>
    </submittedName>
</protein>
<dbReference type="InterPro" id="IPR004045">
    <property type="entry name" value="Glutathione_S-Trfase_N"/>
</dbReference>
<dbReference type="PANTHER" id="PTHR44051">
    <property type="entry name" value="GLUTATHIONE S-TRANSFERASE-RELATED"/>
    <property type="match status" value="1"/>
</dbReference>
<accession>A0ABY8G0E8</accession>
<dbReference type="SUPFAM" id="SSF52833">
    <property type="entry name" value="Thioredoxin-like"/>
    <property type="match status" value="1"/>
</dbReference>
<dbReference type="Pfam" id="PF13409">
    <property type="entry name" value="GST_N_2"/>
    <property type="match status" value="1"/>
</dbReference>
<evidence type="ECO:0000259" key="2">
    <source>
        <dbReference type="PROSITE" id="PS50405"/>
    </source>
</evidence>
<dbReference type="CDD" id="cd03188">
    <property type="entry name" value="GST_C_Beta"/>
    <property type="match status" value="1"/>
</dbReference>
<reference evidence="3 4" key="1">
    <citation type="submission" date="2023-03" db="EMBL/GenBank/DDBJ databases">
        <title>Altererythrobacter sp. CAU 1644 isolated from sand.</title>
        <authorList>
            <person name="Kim W."/>
        </authorList>
    </citation>
    <scope>NUCLEOTIDE SEQUENCE [LARGE SCALE GENOMIC DNA]</scope>
    <source>
        <strain evidence="3 4">CAU 1644</strain>
    </source>
</reference>
<dbReference type="EMBL" id="CP121106">
    <property type="protein sequence ID" value="WFL77719.1"/>
    <property type="molecule type" value="Genomic_DNA"/>
</dbReference>
<dbReference type="SFLD" id="SFLDS00019">
    <property type="entry name" value="Glutathione_Transferase_(cytos"/>
    <property type="match status" value="1"/>
</dbReference>
<dbReference type="SFLD" id="SFLDG00358">
    <property type="entry name" value="Main_(cytGST)"/>
    <property type="match status" value="1"/>
</dbReference>
<evidence type="ECO:0000259" key="1">
    <source>
        <dbReference type="PROSITE" id="PS50404"/>
    </source>
</evidence>
<dbReference type="SFLD" id="SFLDG01150">
    <property type="entry name" value="Main.1:_Beta-like"/>
    <property type="match status" value="1"/>
</dbReference>
<gene>
    <name evidence="3" type="ORF">P7228_01230</name>
</gene>
<proteinExistence type="predicted"/>
<dbReference type="Proteomes" id="UP001215827">
    <property type="component" value="Chromosome"/>
</dbReference>